<proteinExistence type="inferred from homology"/>
<evidence type="ECO:0000256" key="3">
    <source>
        <dbReference type="ARBA" id="ARBA00022723"/>
    </source>
</evidence>
<dbReference type="RefSeq" id="WP_315602816.1">
    <property type="nucleotide sequence ID" value="NZ_CP130318.1"/>
</dbReference>
<name>A0AA96L9L3_9BACL</name>
<dbReference type="Gene3D" id="1.10.630.10">
    <property type="entry name" value="Cytochrome P450"/>
    <property type="match status" value="1"/>
</dbReference>
<keyword evidence="2 7" id="KW-0349">Heme</keyword>
<dbReference type="InterPro" id="IPR002397">
    <property type="entry name" value="Cyt_P450_B"/>
</dbReference>
<dbReference type="GO" id="GO:0005506">
    <property type="term" value="F:iron ion binding"/>
    <property type="evidence" value="ECO:0007669"/>
    <property type="project" value="InterPro"/>
</dbReference>
<evidence type="ECO:0000256" key="7">
    <source>
        <dbReference type="RuleBase" id="RU000461"/>
    </source>
</evidence>
<keyword evidence="9" id="KW-1185">Reference proteome</keyword>
<sequence length="394" mass="43456">MLNLFSPEMLRNPYPMYEAVRSAQPVMYVEPLQLWSVFRYDDVKMVLSDHARFSSGPGGPPAAAGGPPNGDGFSLVTTDPPRHTDLRSLVNRAFTPKAVAALEPRIEQITHELLDQVSGTGQIDLVHDFTYPLPVIVIAELLGVPSNDRDRFKEWSDEVVASADAVIGGSHDKGKQANDEMNEYFRGIIAERRKAPREDLISSLIAVEEGAFRLSETDILSFCRLLLVAGNETTTNLIGNAVLSLLENPGELEKLRSNPDMLASTIEEVLRFRSPIQAMFRTAKEDVELRGQVIPKGSKVIAWIGSANRDEAKFADPARFDIARDPNPHIAFGHGIHFCLGAPLARLEAKVALTAILDRLPELRRENDEPLEPARGFIVHGVKSLPLRFNPTTG</sequence>
<dbReference type="PANTHER" id="PTHR46696">
    <property type="entry name" value="P450, PUTATIVE (EUROFUNG)-RELATED"/>
    <property type="match status" value="1"/>
</dbReference>
<dbReference type="PROSITE" id="PS00086">
    <property type="entry name" value="CYTOCHROME_P450"/>
    <property type="match status" value="1"/>
</dbReference>
<dbReference type="AlphaFoldDB" id="A0AA96L9L3"/>
<dbReference type="InterPro" id="IPR017972">
    <property type="entry name" value="Cyt_P450_CS"/>
</dbReference>
<dbReference type="GO" id="GO:0004497">
    <property type="term" value="F:monooxygenase activity"/>
    <property type="evidence" value="ECO:0007669"/>
    <property type="project" value="UniProtKB-KW"/>
</dbReference>
<dbReference type="Pfam" id="PF00067">
    <property type="entry name" value="p450"/>
    <property type="match status" value="1"/>
</dbReference>
<gene>
    <name evidence="8" type="ORF">MJA45_15485</name>
</gene>
<keyword evidence="6 7" id="KW-0503">Monooxygenase</keyword>
<evidence type="ECO:0000256" key="1">
    <source>
        <dbReference type="ARBA" id="ARBA00010617"/>
    </source>
</evidence>
<evidence type="ECO:0000256" key="6">
    <source>
        <dbReference type="ARBA" id="ARBA00023033"/>
    </source>
</evidence>
<keyword evidence="4 7" id="KW-0560">Oxidoreductase</keyword>
<dbReference type="GO" id="GO:0020037">
    <property type="term" value="F:heme binding"/>
    <property type="evidence" value="ECO:0007669"/>
    <property type="project" value="InterPro"/>
</dbReference>
<dbReference type="SUPFAM" id="SSF48264">
    <property type="entry name" value="Cytochrome P450"/>
    <property type="match status" value="1"/>
</dbReference>
<comment type="similarity">
    <text evidence="1 7">Belongs to the cytochrome P450 family.</text>
</comment>
<dbReference type="InterPro" id="IPR001128">
    <property type="entry name" value="Cyt_P450"/>
</dbReference>
<reference evidence="8 9" key="1">
    <citation type="submission" date="2022-02" db="EMBL/GenBank/DDBJ databases">
        <title>Paenibacillus sp. MBLB1776 Whole Genome Shotgun Sequencing.</title>
        <authorList>
            <person name="Hwang C.Y."/>
            <person name="Cho E.-S."/>
            <person name="Seo M.-J."/>
        </authorList>
    </citation>
    <scope>NUCLEOTIDE SEQUENCE [LARGE SCALE GENOMIC DNA]</scope>
    <source>
        <strain evidence="8 9">MBLB1776</strain>
    </source>
</reference>
<evidence type="ECO:0000313" key="9">
    <source>
        <dbReference type="Proteomes" id="UP001305702"/>
    </source>
</evidence>
<dbReference type="PRINTS" id="PR00385">
    <property type="entry name" value="P450"/>
</dbReference>
<evidence type="ECO:0000256" key="2">
    <source>
        <dbReference type="ARBA" id="ARBA00022617"/>
    </source>
</evidence>
<dbReference type="GO" id="GO:0016705">
    <property type="term" value="F:oxidoreductase activity, acting on paired donors, with incorporation or reduction of molecular oxygen"/>
    <property type="evidence" value="ECO:0007669"/>
    <property type="project" value="InterPro"/>
</dbReference>
<evidence type="ECO:0000256" key="4">
    <source>
        <dbReference type="ARBA" id="ARBA00023002"/>
    </source>
</evidence>
<dbReference type="PANTHER" id="PTHR46696:SF1">
    <property type="entry name" value="CYTOCHROME P450 YJIB-RELATED"/>
    <property type="match status" value="1"/>
</dbReference>
<protein>
    <submittedName>
        <fullName evidence="8">Cytochrome P450</fullName>
    </submittedName>
</protein>
<dbReference type="InterPro" id="IPR036396">
    <property type="entry name" value="Cyt_P450_sf"/>
</dbReference>
<accession>A0AA96L9L3</accession>
<keyword evidence="3 7" id="KW-0479">Metal-binding</keyword>
<dbReference type="FunFam" id="1.10.630.10:FF:000018">
    <property type="entry name" value="Cytochrome P450 monooxygenase"/>
    <property type="match status" value="1"/>
</dbReference>
<dbReference type="KEGG" id="paun:MJA45_15485"/>
<dbReference type="Proteomes" id="UP001305702">
    <property type="component" value="Chromosome"/>
</dbReference>
<organism evidence="8 9">
    <name type="scientific">Paenibacillus aurantius</name>
    <dbReference type="NCBI Taxonomy" id="2918900"/>
    <lineage>
        <taxon>Bacteria</taxon>
        <taxon>Bacillati</taxon>
        <taxon>Bacillota</taxon>
        <taxon>Bacilli</taxon>
        <taxon>Bacillales</taxon>
        <taxon>Paenibacillaceae</taxon>
        <taxon>Paenibacillus</taxon>
    </lineage>
</organism>
<keyword evidence="5 7" id="KW-0408">Iron</keyword>
<dbReference type="CDD" id="cd11032">
    <property type="entry name" value="P450_EryK-like"/>
    <property type="match status" value="1"/>
</dbReference>
<dbReference type="PRINTS" id="PR00359">
    <property type="entry name" value="BP450"/>
</dbReference>
<evidence type="ECO:0000256" key="5">
    <source>
        <dbReference type="ARBA" id="ARBA00023004"/>
    </source>
</evidence>
<dbReference type="EMBL" id="CP130318">
    <property type="protein sequence ID" value="WNQ09049.1"/>
    <property type="molecule type" value="Genomic_DNA"/>
</dbReference>
<evidence type="ECO:0000313" key="8">
    <source>
        <dbReference type="EMBL" id="WNQ09049.1"/>
    </source>
</evidence>